<evidence type="ECO:0000313" key="2">
    <source>
        <dbReference type="Proteomes" id="UP000321303"/>
    </source>
</evidence>
<dbReference type="AlphaFoldDB" id="A0A511UPZ0"/>
<dbReference type="EMBL" id="BJXV01000003">
    <property type="protein sequence ID" value="GEN27212.1"/>
    <property type="molecule type" value="Genomic_DNA"/>
</dbReference>
<keyword evidence="2" id="KW-1185">Reference proteome</keyword>
<sequence length="67" mass="7093">MKQPVIDLNAALNLCGVALAMGHANGMAATAQVGYVEHAECSSGRGFTQAYREQRGSAGAWLRRLTD</sequence>
<evidence type="ECO:0000313" key="1">
    <source>
        <dbReference type="EMBL" id="GEN27212.1"/>
    </source>
</evidence>
<dbReference type="Proteomes" id="UP000321303">
    <property type="component" value="Unassembled WGS sequence"/>
</dbReference>
<name>A0A511UPZ0_9GAMM</name>
<proteinExistence type="predicted"/>
<accession>A0A511UPZ0</accession>
<comment type="caution">
    <text evidence="1">The sequence shown here is derived from an EMBL/GenBank/DDBJ whole genome shotgun (WGS) entry which is preliminary data.</text>
</comment>
<reference evidence="1 2" key="1">
    <citation type="submission" date="2019-07" db="EMBL/GenBank/DDBJ databases">
        <title>Whole genome shotgun sequence of Halomonas variabilis NBRC 102410.</title>
        <authorList>
            <person name="Hosoyama A."/>
            <person name="Uohara A."/>
            <person name="Ohji S."/>
            <person name="Ichikawa N."/>
        </authorList>
    </citation>
    <scope>NUCLEOTIDE SEQUENCE [LARGE SCALE GENOMIC DNA]</scope>
    <source>
        <strain evidence="1 2">NBRC 102410</strain>
    </source>
</reference>
<protein>
    <submittedName>
        <fullName evidence="1">Uncharacterized protein</fullName>
    </submittedName>
</protein>
<organism evidence="1 2">
    <name type="scientific">Halovibrio variabilis</name>
    <dbReference type="NCBI Taxonomy" id="31910"/>
    <lineage>
        <taxon>Bacteria</taxon>
        <taxon>Pseudomonadati</taxon>
        <taxon>Pseudomonadota</taxon>
        <taxon>Gammaproteobacteria</taxon>
        <taxon>Oceanospirillales</taxon>
        <taxon>Halomonadaceae</taxon>
        <taxon>Halovibrio</taxon>
    </lineage>
</organism>
<gene>
    <name evidence="1" type="ORF">HVA01_08580</name>
</gene>